<dbReference type="EMBL" id="LFYR01000729">
    <property type="protein sequence ID" value="KMZ70271.1"/>
    <property type="molecule type" value="Genomic_DNA"/>
</dbReference>
<accession>A0A0K9PMS7</accession>
<keyword evidence="1" id="KW-0112">Calmodulin-binding</keyword>
<feature type="compositionally biased region" description="Polar residues" evidence="3">
    <location>
        <begin position="771"/>
        <end position="785"/>
    </location>
</feature>
<feature type="compositionally biased region" description="Basic and acidic residues" evidence="3">
    <location>
        <begin position="287"/>
        <end position="299"/>
    </location>
</feature>
<feature type="compositionally biased region" description="Polar residues" evidence="3">
    <location>
        <begin position="622"/>
        <end position="633"/>
    </location>
</feature>
<dbReference type="OrthoDB" id="1747078at2759"/>
<feature type="region of interest" description="Disordered" evidence="3">
    <location>
        <begin position="287"/>
        <end position="322"/>
    </location>
</feature>
<dbReference type="InterPro" id="IPR000048">
    <property type="entry name" value="IQ_motif_EF-hand-BS"/>
</dbReference>
<comment type="caution">
    <text evidence="4">The sequence shown here is derived from an EMBL/GenBank/DDBJ whole genome shotgun (WGS) entry which is preliminary data.</text>
</comment>
<feature type="compositionally biased region" description="Polar residues" evidence="3">
    <location>
        <begin position="826"/>
        <end position="840"/>
    </location>
</feature>
<dbReference type="Pfam" id="PF00612">
    <property type="entry name" value="IQ"/>
    <property type="match status" value="1"/>
</dbReference>
<keyword evidence="5" id="KW-1185">Reference proteome</keyword>
<evidence type="ECO:0000256" key="2">
    <source>
        <dbReference type="ARBA" id="ARBA00024341"/>
    </source>
</evidence>
<feature type="compositionally biased region" description="Polar residues" evidence="3">
    <location>
        <begin position="597"/>
        <end position="608"/>
    </location>
</feature>
<proteinExistence type="inferred from homology"/>
<sequence>MRKGGSCLKILRCAGDPAEHEDFEPLEGKTSSSRRKWSFRKRSDRREVIGNDVVTEHSTFAVNAKESNLEVDDKCYTNPTDPSSRPGKIPAVKFVDETSVMLSDILDPQVSDTLSISKSKNEGSDSHIDEYHAVAIQTVIRGYLAWKQLQKYKNIIKLQAVVRAHLVRREALGTLRCVQAIVKMQKIVRARHREADKLEMSTNNYNIKQHEFNSSTEKFTITNGFARLLLEKSQSEKSKVIHIRCDPSKSDSSWNWLERWTTVSFSDITPQHQERHDSSAILTEVQKKEQETQSERIETDTLIAKNPQMVSASLPTKEKENKDNKIKVDSFSLDSCADLDESKDTDLNEFQSPFSCSEGFGSPVINYEEEVASMDTADATSDSYLKKMCIETDTKLHSDSLNEKHVVNLEKSRRTTKRMGEARENESKNIGIGSRIVSSIQKVSSSQLKSDELKSGNMSVSSNQESKEVLKPEIMCKSDCSMKPVNFADYSDCGTAEEQKSGIIAPRSDSSLSHKMQIQTLGSECGTEISISSTLDTPDRSEADDGGEIVLEIGSMEKRDHNKDLVGHCVSEIPHAEPKSVKTDVRDHRDHISVITNSENVNQSLSDQSESKPVVPAKLQEATDQQGYSLSTPKESHRSHITTPESHGTLASWISSDAKKSTENLAHVLSSPEGSPLLHITEPELQGTPASQVSSNSNTKTKKSSATGRLSSKKRTNNKLAEKNSPANKNIETGALSTPEDLSKNPTKTRKRRSSLGSSKAEHDGDIEPRVSSSNSIPSYMQATESAWAKVHASATNSPKVSPDEHVKESSYAKKRHSLPMDNGKQAFSVSPRIQPNSKANKTHSPHSSAERRKWQR</sequence>
<organism evidence="4 5">
    <name type="scientific">Zostera marina</name>
    <name type="common">Eelgrass</name>
    <dbReference type="NCBI Taxonomy" id="29655"/>
    <lineage>
        <taxon>Eukaryota</taxon>
        <taxon>Viridiplantae</taxon>
        <taxon>Streptophyta</taxon>
        <taxon>Embryophyta</taxon>
        <taxon>Tracheophyta</taxon>
        <taxon>Spermatophyta</taxon>
        <taxon>Magnoliopsida</taxon>
        <taxon>Liliopsida</taxon>
        <taxon>Zosteraceae</taxon>
        <taxon>Zostera</taxon>
    </lineage>
</organism>
<dbReference type="STRING" id="29655.A0A0K9PMS7"/>
<feature type="compositionally biased region" description="Basic and acidic residues" evidence="3">
    <location>
        <begin position="760"/>
        <end position="769"/>
    </location>
</feature>
<name>A0A0K9PMS7_ZOSMR</name>
<dbReference type="OMA" id="EVSACIP"/>
<evidence type="ECO:0000313" key="4">
    <source>
        <dbReference type="EMBL" id="KMZ70271.1"/>
    </source>
</evidence>
<evidence type="ECO:0000256" key="3">
    <source>
        <dbReference type="SAM" id="MobiDB-lite"/>
    </source>
</evidence>
<feature type="region of interest" description="Disordered" evidence="3">
    <location>
        <begin position="447"/>
        <end position="466"/>
    </location>
</feature>
<comment type="similarity">
    <text evidence="2">Belongs to the IQD family.</text>
</comment>
<feature type="region of interest" description="Disordered" evidence="3">
    <location>
        <begin position="669"/>
        <end position="857"/>
    </location>
</feature>
<dbReference type="PROSITE" id="PS50096">
    <property type="entry name" value="IQ"/>
    <property type="match status" value="2"/>
</dbReference>
<protein>
    <submittedName>
        <fullName evidence="4">Uncharacterized protein</fullName>
    </submittedName>
</protein>
<gene>
    <name evidence="4" type="ORF">ZOSMA_1G02480</name>
</gene>
<dbReference type="Gene3D" id="1.20.5.190">
    <property type="match status" value="1"/>
</dbReference>
<dbReference type="PANTHER" id="PTHR32295">
    <property type="entry name" value="IQ-DOMAIN 5-RELATED"/>
    <property type="match status" value="1"/>
</dbReference>
<dbReference type="GO" id="GO:0005516">
    <property type="term" value="F:calmodulin binding"/>
    <property type="evidence" value="ECO:0007669"/>
    <property type="project" value="UniProtKB-KW"/>
</dbReference>
<dbReference type="Proteomes" id="UP000036987">
    <property type="component" value="Unassembled WGS sequence"/>
</dbReference>
<dbReference type="AlphaFoldDB" id="A0A0K9PMS7"/>
<feature type="compositionally biased region" description="Basic and acidic residues" evidence="3">
    <location>
        <begin position="802"/>
        <end position="812"/>
    </location>
</feature>
<reference evidence="5" key="1">
    <citation type="journal article" date="2016" name="Nature">
        <title>The genome of the seagrass Zostera marina reveals angiosperm adaptation to the sea.</title>
        <authorList>
            <person name="Olsen J.L."/>
            <person name="Rouze P."/>
            <person name="Verhelst B."/>
            <person name="Lin Y.-C."/>
            <person name="Bayer T."/>
            <person name="Collen J."/>
            <person name="Dattolo E."/>
            <person name="De Paoli E."/>
            <person name="Dittami S."/>
            <person name="Maumus F."/>
            <person name="Michel G."/>
            <person name="Kersting A."/>
            <person name="Lauritano C."/>
            <person name="Lohaus R."/>
            <person name="Toepel M."/>
            <person name="Tonon T."/>
            <person name="Vanneste K."/>
            <person name="Amirebrahimi M."/>
            <person name="Brakel J."/>
            <person name="Bostroem C."/>
            <person name="Chovatia M."/>
            <person name="Grimwood J."/>
            <person name="Jenkins J.W."/>
            <person name="Jueterbock A."/>
            <person name="Mraz A."/>
            <person name="Stam W.T."/>
            <person name="Tice H."/>
            <person name="Bornberg-Bauer E."/>
            <person name="Green P.J."/>
            <person name="Pearson G.A."/>
            <person name="Procaccini G."/>
            <person name="Duarte C.M."/>
            <person name="Schmutz J."/>
            <person name="Reusch T.B.H."/>
            <person name="Van de Peer Y."/>
        </authorList>
    </citation>
    <scope>NUCLEOTIDE SEQUENCE [LARGE SCALE GENOMIC DNA]</scope>
    <source>
        <strain evidence="5">cv. Finnish</strain>
    </source>
</reference>
<dbReference type="PANTHER" id="PTHR32295:SF154">
    <property type="entry name" value="PROTEIN IQ-DOMAIN 32"/>
    <property type="match status" value="1"/>
</dbReference>
<evidence type="ECO:0000256" key="1">
    <source>
        <dbReference type="ARBA" id="ARBA00022860"/>
    </source>
</evidence>
<evidence type="ECO:0000313" key="5">
    <source>
        <dbReference type="Proteomes" id="UP000036987"/>
    </source>
</evidence>
<feature type="region of interest" description="Disordered" evidence="3">
    <location>
        <begin position="597"/>
        <end position="650"/>
    </location>
</feature>